<dbReference type="GO" id="GO:0006412">
    <property type="term" value="P:translation"/>
    <property type="evidence" value="ECO:0007669"/>
    <property type="project" value="InterPro"/>
</dbReference>
<evidence type="ECO:0000256" key="2">
    <source>
        <dbReference type="ARBA" id="ARBA00022980"/>
    </source>
</evidence>
<dbReference type="InterPro" id="IPR028626">
    <property type="entry name" value="Ribosomal_eS28_CS"/>
</dbReference>
<dbReference type="FunFam" id="2.40.50.140:FF:000145">
    <property type="entry name" value="30S ribosomal protein S28e"/>
    <property type="match status" value="1"/>
</dbReference>
<keyword evidence="3" id="KW-0687">Ribonucleoprotein</keyword>
<evidence type="ECO:0000256" key="1">
    <source>
        <dbReference type="ARBA" id="ARBA00005943"/>
    </source>
</evidence>
<dbReference type="PROSITE" id="PS51257">
    <property type="entry name" value="PROKAR_LIPOPROTEIN"/>
    <property type="match status" value="1"/>
</dbReference>
<feature type="transmembrane region" description="Helical" evidence="4">
    <location>
        <begin position="20"/>
        <end position="48"/>
    </location>
</feature>
<dbReference type="EMBL" id="HE573023">
    <property type="protein sequence ID" value="CCC48664.1"/>
    <property type="molecule type" value="Genomic_DNA"/>
</dbReference>
<dbReference type="PANTHER" id="PTHR10769">
    <property type="entry name" value="40S RIBOSOMAL PROTEIN S28"/>
    <property type="match status" value="1"/>
</dbReference>
<sequence>MLRSVFFISFFTSLYEIQWYHVTTAFFVACLLSPAILFWYSLGIVLLLHFYTYFIRVSINVHNYSFVAMADTAAAAATKKDKKATQEETAVQQTDQAHVGLIIKVLGRTGSRGNVTQVRVRLMGEEGSPEANRTIVRNVKGPCKEGDMLSLMETEREARRLR</sequence>
<keyword evidence="2 5" id="KW-0689">Ribosomal protein</keyword>
<gene>
    <name evidence="5" type="ORF">TVY486_0700080</name>
</gene>
<evidence type="ECO:0000313" key="5">
    <source>
        <dbReference type="EMBL" id="CCC48664.1"/>
    </source>
</evidence>
<dbReference type="HAMAP" id="MF_00292">
    <property type="entry name" value="Ribosomal_eS28"/>
    <property type="match status" value="1"/>
</dbReference>
<dbReference type="GO" id="GO:0003735">
    <property type="term" value="F:structural constituent of ribosome"/>
    <property type="evidence" value="ECO:0007669"/>
    <property type="project" value="InterPro"/>
</dbReference>
<dbReference type="PROSITE" id="PS00961">
    <property type="entry name" value="RIBOSOMAL_S28E"/>
    <property type="match status" value="1"/>
</dbReference>
<dbReference type="GO" id="GO:0030490">
    <property type="term" value="P:maturation of SSU-rRNA"/>
    <property type="evidence" value="ECO:0007669"/>
    <property type="project" value="TreeGrafter"/>
</dbReference>
<keyword evidence="4" id="KW-0812">Transmembrane</keyword>
<comment type="similarity">
    <text evidence="1">Belongs to the eukaryotic ribosomal protein eS28 family.</text>
</comment>
<accession>G0TXH4</accession>
<keyword evidence="4" id="KW-1133">Transmembrane helix</keyword>
<dbReference type="GO" id="GO:0022627">
    <property type="term" value="C:cytosolic small ribosomal subunit"/>
    <property type="evidence" value="ECO:0007669"/>
    <property type="project" value="TreeGrafter"/>
</dbReference>
<evidence type="ECO:0000256" key="3">
    <source>
        <dbReference type="ARBA" id="ARBA00023274"/>
    </source>
</evidence>
<organism evidence="5">
    <name type="scientific">Trypanosoma vivax (strain Y486)</name>
    <dbReference type="NCBI Taxonomy" id="1055687"/>
    <lineage>
        <taxon>Eukaryota</taxon>
        <taxon>Discoba</taxon>
        <taxon>Euglenozoa</taxon>
        <taxon>Kinetoplastea</taxon>
        <taxon>Metakinetoplastina</taxon>
        <taxon>Trypanosomatida</taxon>
        <taxon>Trypanosomatidae</taxon>
        <taxon>Trypanosoma</taxon>
        <taxon>Duttonella</taxon>
    </lineage>
</organism>
<dbReference type="InterPro" id="IPR012340">
    <property type="entry name" value="NA-bd_OB-fold"/>
</dbReference>
<keyword evidence="4" id="KW-0472">Membrane</keyword>
<dbReference type="VEuPathDB" id="TriTrypDB:TvY486_0700080"/>
<dbReference type="Gene3D" id="2.40.50.140">
    <property type="entry name" value="Nucleic acid-binding proteins"/>
    <property type="match status" value="1"/>
</dbReference>
<evidence type="ECO:0000256" key="4">
    <source>
        <dbReference type="SAM" id="Phobius"/>
    </source>
</evidence>
<dbReference type="CDD" id="cd04457">
    <property type="entry name" value="S1_S28E"/>
    <property type="match status" value="1"/>
</dbReference>
<dbReference type="GO" id="GO:0000028">
    <property type="term" value="P:ribosomal small subunit assembly"/>
    <property type="evidence" value="ECO:0007669"/>
    <property type="project" value="TreeGrafter"/>
</dbReference>
<proteinExistence type="inferred from homology"/>
<name>G0TXH4_TRYVY</name>
<protein>
    <submittedName>
        <fullName evidence="5">Putative 40S ribosomal protein S33</fullName>
    </submittedName>
</protein>
<dbReference type="Pfam" id="PF01200">
    <property type="entry name" value="Ribosomal_S28e"/>
    <property type="match status" value="1"/>
</dbReference>
<dbReference type="SUPFAM" id="SSF50249">
    <property type="entry name" value="Nucleic acid-binding proteins"/>
    <property type="match status" value="1"/>
</dbReference>
<reference evidence="5" key="1">
    <citation type="journal article" date="2012" name="Proc. Natl. Acad. Sci. U.S.A.">
        <title>Antigenic diversity is generated by distinct evolutionary mechanisms in African trypanosome species.</title>
        <authorList>
            <person name="Jackson A.P."/>
            <person name="Berry A."/>
            <person name="Aslett M."/>
            <person name="Allison H.C."/>
            <person name="Burton P."/>
            <person name="Vavrova-Anderson J."/>
            <person name="Brown R."/>
            <person name="Browne H."/>
            <person name="Corton N."/>
            <person name="Hauser H."/>
            <person name="Gamble J."/>
            <person name="Gilderthorp R."/>
            <person name="Marcello L."/>
            <person name="McQuillan J."/>
            <person name="Otto T.D."/>
            <person name="Quail M.A."/>
            <person name="Sanders M.J."/>
            <person name="van Tonder A."/>
            <person name="Ginger M.L."/>
            <person name="Field M.C."/>
            <person name="Barry J.D."/>
            <person name="Hertz-Fowler C."/>
            <person name="Berriman M."/>
        </authorList>
    </citation>
    <scope>NUCLEOTIDE SEQUENCE</scope>
    <source>
        <strain evidence="5">Y486</strain>
    </source>
</reference>
<dbReference type="InterPro" id="IPR000289">
    <property type="entry name" value="Ribosomal_eS28"/>
</dbReference>
<dbReference type="AlphaFoldDB" id="G0TXH4"/>
<dbReference type="PANTHER" id="PTHR10769:SF3">
    <property type="entry name" value="SMALL RIBOSOMAL SUBUNIT PROTEIN ES28"/>
    <property type="match status" value="1"/>
</dbReference>